<feature type="region of interest" description="Disordered" evidence="1">
    <location>
        <begin position="1"/>
        <end position="20"/>
    </location>
</feature>
<proteinExistence type="predicted"/>
<dbReference type="OrthoDB" id="3405270at2"/>
<keyword evidence="2" id="KW-0472">Membrane</keyword>
<feature type="transmembrane region" description="Helical" evidence="2">
    <location>
        <begin position="47"/>
        <end position="67"/>
    </location>
</feature>
<dbReference type="Proteomes" id="UP000277671">
    <property type="component" value="Unassembled WGS sequence"/>
</dbReference>
<evidence type="ECO:0000313" key="4">
    <source>
        <dbReference type="Proteomes" id="UP000277671"/>
    </source>
</evidence>
<dbReference type="AlphaFoldDB" id="A0A495JUU7"/>
<protein>
    <submittedName>
        <fullName evidence="3">Uncharacterized protein</fullName>
    </submittedName>
</protein>
<evidence type="ECO:0000256" key="1">
    <source>
        <dbReference type="SAM" id="MobiDB-lite"/>
    </source>
</evidence>
<gene>
    <name evidence="3" type="ORF">BDK92_7043</name>
</gene>
<keyword evidence="2" id="KW-1133">Transmembrane helix</keyword>
<organism evidence="3 4">
    <name type="scientific">Micromonospora pisi</name>
    <dbReference type="NCBI Taxonomy" id="589240"/>
    <lineage>
        <taxon>Bacteria</taxon>
        <taxon>Bacillati</taxon>
        <taxon>Actinomycetota</taxon>
        <taxon>Actinomycetes</taxon>
        <taxon>Micromonosporales</taxon>
        <taxon>Micromonosporaceae</taxon>
        <taxon>Micromonospora</taxon>
    </lineage>
</organism>
<evidence type="ECO:0000313" key="3">
    <source>
        <dbReference type="EMBL" id="RKR92601.1"/>
    </source>
</evidence>
<keyword evidence="2" id="KW-0812">Transmembrane</keyword>
<feature type="compositionally biased region" description="Basic and acidic residues" evidence="1">
    <location>
        <begin position="1"/>
        <end position="17"/>
    </location>
</feature>
<keyword evidence="4" id="KW-1185">Reference proteome</keyword>
<name>A0A495JUU7_9ACTN</name>
<dbReference type="RefSeq" id="WP_121160567.1">
    <property type="nucleotide sequence ID" value="NZ_RBKT01000001.1"/>
</dbReference>
<reference evidence="3 4" key="1">
    <citation type="submission" date="2018-10" db="EMBL/GenBank/DDBJ databases">
        <title>Sequencing the genomes of 1000 actinobacteria strains.</title>
        <authorList>
            <person name="Klenk H.-P."/>
        </authorList>
    </citation>
    <scope>NUCLEOTIDE SEQUENCE [LARGE SCALE GENOMIC DNA]</scope>
    <source>
        <strain evidence="3 4">DSM 45175</strain>
    </source>
</reference>
<dbReference type="EMBL" id="RBKT01000001">
    <property type="protein sequence ID" value="RKR92601.1"/>
    <property type="molecule type" value="Genomic_DNA"/>
</dbReference>
<evidence type="ECO:0000256" key="2">
    <source>
        <dbReference type="SAM" id="Phobius"/>
    </source>
</evidence>
<accession>A0A495JUU7</accession>
<sequence length="68" mass="7804">MTSPDRSPEDPPERTSEQVRQGWVNRRREKIVDEIARNRRGEYSVPTWVLVVALVLLVGGWIAVVVFS</sequence>
<comment type="caution">
    <text evidence="3">The sequence shown here is derived from an EMBL/GenBank/DDBJ whole genome shotgun (WGS) entry which is preliminary data.</text>
</comment>